<dbReference type="InterPro" id="IPR033469">
    <property type="entry name" value="CYTH-like_dom_sf"/>
</dbReference>
<sequence>MREIEVKILEVDKDAVIEKLKALGAKKTFEGKLENYYFDLPDKLFSNNKTVLRLRRQKNQSILCLKQSISNIGAKQMHEHETPVDYAKTKKLLTELGFEIIESLEKRRETWVIGKIHFDFDRYIGSKKKIPEFLEIEVPDTRQLFSIAKKLGFSKKDLKPWGANKLLRYYGIKR</sequence>
<dbReference type="Gene3D" id="2.40.320.10">
    <property type="entry name" value="Hypothetical Protein Pfu-838710-001"/>
    <property type="match status" value="1"/>
</dbReference>
<name>A0A8T4L516_9ARCH</name>
<dbReference type="PANTHER" id="PTHR21028:SF2">
    <property type="entry name" value="CYTH DOMAIN-CONTAINING PROTEIN"/>
    <property type="match status" value="1"/>
</dbReference>
<dbReference type="CDD" id="cd07890">
    <property type="entry name" value="CYTH-like_AC_IV-like"/>
    <property type="match status" value="1"/>
</dbReference>
<reference evidence="2" key="2">
    <citation type="submission" date="2021-05" db="EMBL/GenBank/DDBJ databases">
        <title>Protein family content uncovers lineage relationships and bacterial pathway maintenance mechanisms in DPANN archaea.</title>
        <authorList>
            <person name="Castelle C.J."/>
            <person name="Meheust R."/>
            <person name="Jaffe A.L."/>
            <person name="Seitz K."/>
            <person name="Gong X."/>
            <person name="Baker B.J."/>
            <person name="Banfield J.F."/>
        </authorList>
    </citation>
    <scope>NUCLEOTIDE SEQUENCE</scope>
    <source>
        <strain evidence="2">RIFCSPLOWO2_01_FULL_AR10_48_17</strain>
    </source>
</reference>
<dbReference type="PANTHER" id="PTHR21028">
    <property type="entry name" value="SI:CH211-156B7.4"/>
    <property type="match status" value="1"/>
</dbReference>
<dbReference type="InterPro" id="IPR023577">
    <property type="entry name" value="CYTH_domain"/>
</dbReference>
<accession>A0A8T4L516</accession>
<dbReference type="Pfam" id="PF01928">
    <property type="entry name" value="CYTH"/>
    <property type="match status" value="1"/>
</dbReference>
<reference evidence="2" key="1">
    <citation type="submission" date="2021-03" db="EMBL/GenBank/DDBJ databases">
        <authorList>
            <person name="Jaffe A."/>
        </authorList>
    </citation>
    <scope>NUCLEOTIDE SEQUENCE</scope>
    <source>
        <strain evidence="2">RIFCSPLOWO2_01_FULL_AR10_48_17</strain>
    </source>
</reference>
<proteinExistence type="predicted"/>
<dbReference type="AlphaFoldDB" id="A0A8T4L516"/>
<gene>
    <name evidence="2" type="ORF">J4215_00135</name>
</gene>
<dbReference type="InterPro" id="IPR008173">
    <property type="entry name" value="Adenylyl_cyclase_CyaB"/>
</dbReference>
<dbReference type="SMART" id="SM01118">
    <property type="entry name" value="CYTH"/>
    <property type="match status" value="1"/>
</dbReference>
<evidence type="ECO:0000259" key="1">
    <source>
        <dbReference type="PROSITE" id="PS51707"/>
    </source>
</evidence>
<comment type="caution">
    <text evidence="2">The sequence shown here is derived from an EMBL/GenBank/DDBJ whole genome shotgun (WGS) entry which is preliminary data.</text>
</comment>
<protein>
    <submittedName>
        <fullName evidence="2">Class IV adenylate cyclase</fullName>
    </submittedName>
</protein>
<dbReference type="EMBL" id="JAGVWC010000002">
    <property type="protein sequence ID" value="MBS3060972.1"/>
    <property type="molecule type" value="Genomic_DNA"/>
</dbReference>
<organism evidence="2 3">
    <name type="scientific">Candidatus Iainarchaeum sp</name>
    <dbReference type="NCBI Taxonomy" id="3101447"/>
    <lineage>
        <taxon>Archaea</taxon>
        <taxon>Candidatus Iainarchaeota</taxon>
        <taxon>Candidatus Iainarchaeia</taxon>
        <taxon>Candidatus Iainarchaeales</taxon>
        <taxon>Candidatus Iainarchaeaceae</taxon>
        <taxon>Candidatus Iainarchaeum</taxon>
    </lineage>
</organism>
<dbReference type="PROSITE" id="PS51707">
    <property type="entry name" value="CYTH"/>
    <property type="match status" value="1"/>
</dbReference>
<evidence type="ECO:0000313" key="2">
    <source>
        <dbReference type="EMBL" id="MBS3060972.1"/>
    </source>
</evidence>
<dbReference type="SUPFAM" id="SSF55154">
    <property type="entry name" value="CYTH-like phosphatases"/>
    <property type="match status" value="1"/>
</dbReference>
<evidence type="ECO:0000313" key="3">
    <source>
        <dbReference type="Proteomes" id="UP000675968"/>
    </source>
</evidence>
<feature type="domain" description="CYTH" evidence="1">
    <location>
        <begin position="1"/>
        <end position="174"/>
    </location>
</feature>
<dbReference type="Proteomes" id="UP000675968">
    <property type="component" value="Unassembled WGS sequence"/>
</dbReference>